<dbReference type="HAMAP" id="MF_00688">
    <property type="entry name" value="Leu_Phe_trans"/>
    <property type="match status" value="1"/>
</dbReference>
<dbReference type="InterPro" id="IPR042203">
    <property type="entry name" value="Leu/Phe-tRNA_Trfase_C"/>
</dbReference>
<dbReference type="Proteomes" id="UP000005959">
    <property type="component" value="Unassembled WGS sequence"/>
</dbReference>
<comment type="catalytic activity">
    <reaction evidence="5 15">
        <text>L-phenylalanyl-tRNA(Phe) + an N-terminal L-alpha-aminoacyl-[protein] = an N-terminal L-phenylalanyl-L-alpha-aminoacyl-[protein] + tRNA(Phe)</text>
        <dbReference type="Rhea" id="RHEA:43632"/>
        <dbReference type="Rhea" id="RHEA-COMP:9668"/>
        <dbReference type="Rhea" id="RHEA-COMP:9699"/>
        <dbReference type="Rhea" id="RHEA-COMP:10636"/>
        <dbReference type="Rhea" id="RHEA-COMP:10637"/>
        <dbReference type="ChEBI" id="CHEBI:78442"/>
        <dbReference type="ChEBI" id="CHEBI:78531"/>
        <dbReference type="ChEBI" id="CHEBI:78597"/>
        <dbReference type="ChEBI" id="CHEBI:83561"/>
        <dbReference type="EC" id="2.3.2.6"/>
    </reaction>
</comment>
<evidence type="ECO:0000256" key="6">
    <source>
        <dbReference type="ARBA" id="ARBA00050652"/>
    </source>
</evidence>
<comment type="similarity">
    <text evidence="9 15">Belongs to the L/F-transferase family.</text>
</comment>
<comment type="catalytic activity">
    <reaction evidence="7 15">
        <text>N-terminal L-lysyl-[protein] + L-leucyl-tRNA(Leu) = N-terminal L-leucyl-L-lysyl-[protein] + tRNA(Leu) + H(+)</text>
        <dbReference type="Rhea" id="RHEA:12340"/>
        <dbReference type="Rhea" id="RHEA-COMP:9613"/>
        <dbReference type="Rhea" id="RHEA-COMP:9622"/>
        <dbReference type="Rhea" id="RHEA-COMP:12670"/>
        <dbReference type="Rhea" id="RHEA-COMP:12671"/>
        <dbReference type="ChEBI" id="CHEBI:15378"/>
        <dbReference type="ChEBI" id="CHEBI:65249"/>
        <dbReference type="ChEBI" id="CHEBI:78442"/>
        <dbReference type="ChEBI" id="CHEBI:78494"/>
        <dbReference type="ChEBI" id="CHEBI:133043"/>
        <dbReference type="EC" id="2.3.2.6"/>
    </reaction>
</comment>
<name>G9YBR7_HAFAL</name>
<dbReference type="NCBIfam" id="TIGR00667">
    <property type="entry name" value="aat"/>
    <property type="match status" value="1"/>
</dbReference>
<dbReference type="InterPro" id="IPR004616">
    <property type="entry name" value="Leu/Phe-tRNA_Trfase"/>
</dbReference>
<dbReference type="GO" id="GO:0005737">
    <property type="term" value="C:cytoplasm"/>
    <property type="evidence" value="ECO:0007669"/>
    <property type="project" value="UniProtKB-SubCell"/>
</dbReference>
<keyword evidence="4 15" id="KW-0012">Acyltransferase</keyword>
<evidence type="ECO:0000256" key="2">
    <source>
        <dbReference type="ARBA" id="ARBA00022490"/>
    </source>
</evidence>
<dbReference type="SUPFAM" id="SSF55729">
    <property type="entry name" value="Acyl-CoA N-acyltransferases (Nat)"/>
    <property type="match status" value="1"/>
</dbReference>
<dbReference type="FunFam" id="3.30.70.3550:FF:000001">
    <property type="entry name" value="Leucyl/phenylalanyl-tRNA--protein transferase"/>
    <property type="match status" value="1"/>
</dbReference>
<dbReference type="EC" id="2.3.2.6" evidence="10 15"/>
<evidence type="ECO:0000256" key="13">
    <source>
        <dbReference type="ARBA" id="ARBA00077165"/>
    </source>
</evidence>
<dbReference type="HOGENOM" id="CLU_075045_0_0_6"/>
<evidence type="ECO:0000256" key="11">
    <source>
        <dbReference type="ARBA" id="ARBA00074372"/>
    </source>
</evidence>
<evidence type="ECO:0000256" key="7">
    <source>
        <dbReference type="ARBA" id="ARBA00051538"/>
    </source>
</evidence>
<comment type="function">
    <text evidence="8 15">Functions in the N-end rule pathway of protein degradation where it conjugates Leu, Phe and, less efficiently, Met from aminoacyl-tRNAs to the N-termini of proteins containing an N-terminal arginine or lysine.</text>
</comment>
<dbReference type="PANTHER" id="PTHR30098:SF2">
    <property type="entry name" value="LEUCYL_PHENYLALANYL-TRNA--PROTEIN TRANSFERASE"/>
    <property type="match status" value="1"/>
</dbReference>
<dbReference type="Gene3D" id="3.30.70.3550">
    <property type="entry name" value="Leucyl/phenylalanyl-tRNA-protein transferase, N-terminal domain"/>
    <property type="match status" value="1"/>
</dbReference>
<comment type="subcellular location">
    <subcellularLocation>
        <location evidence="1 15">Cytoplasm</location>
    </subcellularLocation>
</comment>
<organism evidence="16 17">
    <name type="scientific">Hafnia alvei ATCC 51873</name>
    <dbReference type="NCBI Taxonomy" id="1002364"/>
    <lineage>
        <taxon>Bacteria</taxon>
        <taxon>Pseudomonadati</taxon>
        <taxon>Pseudomonadota</taxon>
        <taxon>Gammaproteobacteria</taxon>
        <taxon>Enterobacterales</taxon>
        <taxon>Hafniaceae</taxon>
        <taxon>Hafnia</taxon>
    </lineage>
</organism>
<comment type="caution">
    <text evidence="16">The sequence shown here is derived from an EMBL/GenBank/DDBJ whole genome shotgun (WGS) entry which is preliminary data.</text>
</comment>
<evidence type="ECO:0000313" key="16">
    <source>
        <dbReference type="EMBL" id="EHM38961.1"/>
    </source>
</evidence>
<evidence type="ECO:0000256" key="15">
    <source>
        <dbReference type="HAMAP-Rule" id="MF_00688"/>
    </source>
</evidence>
<evidence type="ECO:0000313" key="17">
    <source>
        <dbReference type="Proteomes" id="UP000005959"/>
    </source>
</evidence>
<evidence type="ECO:0000256" key="4">
    <source>
        <dbReference type="ARBA" id="ARBA00023315"/>
    </source>
</evidence>
<dbReference type="FunFam" id="3.40.630.70:FF:000001">
    <property type="entry name" value="Leucyl/phenylalanyl-tRNA--protein transferase"/>
    <property type="match status" value="1"/>
</dbReference>
<dbReference type="GO" id="GO:0008914">
    <property type="term" value="F:leucyl-tRNA--protein transferase activity"/>
    <property type="evidence" value="ECO:0007669"/>
    <property type="project" value="UniProtKB-UniRule"/>
</dbReference>
<dbReference type="PATRIC" id="fig|1002364.3.peg.3682"/>
<protein>
    <recommendedName>
        <fullName evidence="11 15">Leucyl/phenylalanyl-tRNA--protein transferase</fullName>
        <ecNumber evidence="10 15">2.3.2.6</ecNumber>
    </recommendedName>
    <alternativeName>
        <fullName evidence="12 15">L/F-transferase</fullName>
    </alternativeName>
    <alternativeName>
        <fullName evidence="13 15">Leucyltransferase</fullName>
    </alternativeName>
    <alternativeName>
        <fullName evidence="14 15">Phenyalanyltransferase</fullName>
    </alternativeName>
</protein>
<dbReference type="InterPro" id="IPR016181">
    <property type="entry name" value="Acyl_CoA_acyltransferase"/>
</dbReference>
<dbReference type="InterPro" id="IPR042221">
    <property type="entry name" value="Leu/Phe-tRNA_Trfase_N"/>
</dbReference>
<evidence type="ECO:0000256" key="1">
    <source>
        <dbReference type="ARBA" id="ARBA00004496"/>
    </source>
</evidence>
<dbReference type="Pfam" id="PF03588">
    <property type="entry name" value="Leu_Phe_trans"/>
    <property type="match status" value="1"/>
</dbReference>
<dbReference type="Gene3D" id="3.40.630.70">
    <property type="entry name" value="Leucyl/phenylalanyl-tRNA-protein transferase, C-terminal domain"/>
    <property type="match status" value="1"/>
</dbReference>
<evidence type="ECO:0000256" key="5">
    <source>
        <dbReference type="ARBA" id="ARBA00050607"/>
    </source>
</evidence>
<reference evidence="16 17" key="1">
    <citation type="submission" date="2011-08" db="EMBL/GenBank/DDBJ databases">
        <authorList>
            <person name="Weinstock G."/>
            <person name="Sodergren E."/>
            <person name="Clifton S."/>
            <person name="Fulton L."/>
            <person name="Fulton B."/>
            <person name="Courtney L."/>
            <person name="Fronick C."/>
            <person name="Harrison M."/>
            <person name="Strong C."/>
            <person name="Farmer C."/>
            <person name="Delahaunty K."/>
            <person name="Markovic C."/>
            <person name="Hall O."/>
            <person name="Minx P."/>
            <person name="Tomlinson C."/>
            <person name="Mitreva M."/>
            <person name="Hou S."/>
            <person name="Chen J."/>
            <person name="Wollam A."/>
            <person name="Pepin K.H."/>
            <person name="Johnson M."/>
            <person name="Bhonagiri V."/>
            <person name="Zhang X."/>
            <person name="Suruliraj S."/>
            <person name="Warren W."/>
            <person name="Chinwalla A."/>
            <person name="Mardis E.R."/>
            <person name="Wilson R.K."/>
        </authorList>
    </citation>
    <scope>NUCLEOTIDE SEQUENCE [LARGE SCALE GENOMIC DNA]</scope>
    <source>
        <strain evidence="16 17">ATCC 51873</strain>
    </source>
</reference>
<keyword evidence="2 15" id="KW-0963">Cytoplasm</keyword>
<comment type="catalytic activity">
    <reaction evidence="6 15">
        <text>N-terminal L-arginyl-[protein] + L-leucyl-tRNA(Leu) = N-terminal L-leucyl-L-arginyl-[protein] + tRNA(Leu) + H(+)</text>
        <dbReference type="Rhea" id="RHEA:50416"/>
        <dbReference type="Rhea" id="RHEA-COMP:9613"/>
        <dbReference type="Rhea" id="RHEA-COMP:9622"/>
        <dbReference type="Rhea" id="RHEA-COMP:12672"/>
        <dbReference type="Rhea" id="RHEA-COMP:12673"/>
        <dbReference type="ChEBI" id="CHEBI:15378"/>
        <dbReference type="ChEBI" id="CHEBI:64719"/>
        <dbReference type="ChEBI" id="CHEBI:78442"/>
        <dbReference type="ChEBI" id="CHEBI:78494"/>
        <dbReference type="ChEBI" id="CHEBI:133044"/>
        <dbReference type="EC" id="2.3.2.6"/>
    </reaction>
</comment>
<evidence type="ECO:0000256" key="8">
    <source>
        <dbReference type="ARBA" id="ARBA00054043"/>
    </source>
</evidence>
<evidence type="ECO:0000256" key="3">
    <source>
        <dbReference type="ARBA" id="ARBA00022679"/>
    </source>
</evidence>
<gene>
    <name evidence="15" type="primary">aat</name>
    <name evidence="16" type="ORF">HMPREF0454_04096</name>
</gene>
<dbReference type="GO" id="GO:0030163">
    <property type="term" value="P:protein catabolic process"/>
    <property type="evidence" value="ECO:0007669"/>
    <property type="project" value="UniProtKB-UniRule"/>
</dbReference>
<evidence type="ECO:0000256" key="9">
    <source>
        <dbReference type="ARBA" id="ARBA00061535"/>
    </source>
</evidence>
<evidence type="ECO:0000256" key="14">
    <source>
        <dbReference type="ARBA" id="ARBA00083640"/>
    </source>
</evidence>
<accession>G9YBR7</accession>
<keyword evidence="3 15" id="KW-0808">Transferase</keyword>
<dbReference type="AlphaFoldDB" id="G9YBR7"/>
<dbReference type="EMBL" id="AGCI01000099">
    <property type="protein sequence ID" value="EHM38961.1"/>
    <property type="molecule type" value="Genomic_DNA"/>
</dbReference>
<evidence type="ECO:0000256" key="12">
    <source>
        <dbReference type="ARBA" id="ARBA00077136"/>
    </source>
</evidence>
<dbReference type="PANTHER" id="PTHR30098">
    <property type="entry name" value="LEUCYL/PHENYLALANYL-TRNA--PROTEIN TRANSFERASE"/>
    <property type="match status" value="1"/>
</dbReference>
<sequence>MSATIADETAAIVNGLGDVFHYDDGNILMRIMQLDRQSTLFPPTDLALREPNGLLAIGGDLRPARLLAAYESGIFPWFTPGDVILWWSPDPRAVLFPHELHISRSMAKFLRRQRFTVTINQAFSEVIRECAEQRDEGTWIGEDVQQAYAKLHELGHAHSVEVWQEDRLVGGLYGVLQGSLFCGESMFSRATNASKTALIAFCGHFVSFGGTLIDCQVLNAHTESLGARNIPRSDYLHHLRIDQKKVINPACWKPQTIISREFAIKPHQNCP</sequence>
<evidence type="ECO:0000256" key="10">
    <source>
        <dbReference type="ARBA" id="ARBA00066767"/>
    </source>
</evidence>
<proteinExistence type="inferred from homology"/>